<comment type="similarity">
    <text evidence="2">Belongs to the cytochrome P450 family.</text>
</comment>
<dbReference type="Gene3D" id="1.10.630.10">
    <property type="entry name" value="Cytochrome P450"/>
    <property type="match status" value="1"/>
</dbReference>
<protein>
    <submittedName>
        <fullName evidence="9">Cytochrome</fullName>
    </submittedName>
</protein>
<dbReference type="SUPFAM" id="SSF48264">
    <property type="entry name" value="Cytochrome P450"/>
    <property type="match status" value="1"/>
</dbReference>
<evidence type="ECO:0000256" key="5">
    <source>
        <dbReference type="ARBA" id="ARBA00023002"/>
    </source>
</evidence>
<evidence type="ECO:0000256" key="6">
    <source>
        <dbReference type="ARBA" id="ARBA00023004"/>
    </source>
</evidence>
<dbReference type="STRING" id="83449.BON30_04455"/>
<dbReference type="CDD" id="cd11067">
    <property type="entry name" value="CYP152"/>
    <property type="match status" value="1"/>
</dbReference>
<gene>
    <name evidence="9" type="ORF">BON30_04455</name>
</gene>
<dbReference type="InterPro" id="IPR001128">
    <property type="entry name" value="Cyt_P450"/>
</dbReference>
<dbReference type="EMBL" id="MPIN01000001">
    <property type="protein sequence ID" value="OJH42451.1"/>
    <property type="molecule type" value="Genomic_DNA"/>
</dbReference>
<dbReference type="PRINTS" id="PR00463">
    <property type="entry name" value="EP450I"/>
</dbReference>
<keyword evidence="5" id="KW-0560">Oxidoreductase</keyword>
<evidence type="ECO:0000313" key="9">
    <source>
        <dbReference type="EMBL" id="OJH42451.1"/>
    </source>
</evidence>
<evidence type="ECO:0000313" key="10">
    <source>
        <dbReference type="Proteomes" id="UP000182229"/>
    </source>
</evidence>
<dbReference type="InterPro" id="IPR036396">
    <property type="entry name" value="Cyt_P450_sf"/>
</dbReference>
<name>A0A1L9BJK6_9BACT</name>
<dbReference type="AlphaFoldDB" id="A0A1L9BJK6"/>
<evidence type="ECO:0000256" key="3">
    <source>
        <dbReference type="ARBA" id="ARBA00022617"/>
    </source>
</evidence>
<reference evidence="10" key="1">
    <citation type="submission" date="2016-11" db="EMBL/GenBank/DDBJ databases">
        <authorList>
            <person name="Shukria A."/>
            <person name="Stevens D.C."/>
        </authorList>
    </citation>
    <scope>NUCLEOTIDE SEQUENCE [LARGE SCALE GENOMIC DNA]</scope>
    <source>
        <strain evidence="10">Cbfe23</strain>
    </source>
</reference>
<evidence type="ECO:0000256" key="8">
    <source>
        <dbReference type="PIRSR" id="PIRSR602401-1"/>
    </source>
</evidence>
<dbReference type="Proteomes" id="UP000182229">
    <property type="component" value="Unassembled WGS sequence"/>
</dbReference>
<keyword evidence="7" id="KW-0503">Monooxygenase</keyword>
<dbReference type="GO" id="GO:0016705">
    <property type="term" value="F:oxidoreductase activity, acting on paired donors, with incorporation or reduction of molecular oxygen"/>
    <property type="evidence" value="ECO:0007669"/>
    <property type="project" value="InterPro"/>
</dbReference>
<dbReference type="GO" id="GO:0005506">
    <property type="term" value="F:iron ion binding"/>
    <property type="evidence" value="ECO:0007669"/>
    <property type="project" value="InterPro"/>
</dbReference>
<dbReference type="GO" id="GO:0004497">
    <property type="term" value="F:monooxygenase activity"/>
    <property type="evidence" value="ECO:0007669"/>
    <property type="project" value="UniProtKB-KW"/>
</dbReference>
<reference evidence="9 10" key="2">
    <citation type="submission" date="2016-12" db="EMBL/GenBank/DDBJ databases">
        <title>Draft Genome Sequence of Cystobacter ferrugineus Strain Cbfe23.</title>
        <authorList>
            <person name="Akbar S."/>
            <person name="Dowd S.E."/>
            <person name="Stevens D.C."/>
        </authorList>
    </citation>
    <scope>NUCLEOTIDE SEQUENCE [LARGE SCALE GENOMIC DNA]</scope>
    <source>
        <strain evidence="9 10">Cbfe23</strain>
    </source>
</reference>
<accession>A0A1L9BJK6</accession>
<dbReference type="GO" id="GO:0020037">
    <property type="term" value="F:heme binding"/>
    <property type="evidence" value="ECO:0007669"/>
    <property type="project" value="InterPro"/>
</dbReference>
<organism evidence="9 10">
    <name type="scientific">Cystobacter ferrugineus</name>
    <dbReference type="NCBI Taxonomy" id="83449"/>
    <lineage>
        <taxon>Bacteria</taxon>
        <taxon>Pseudomonadati</taxon>
        <taxon>Myxococcota</taxon>
        <taxon>Myxococcia</taxon>
        <taxon>Myxococcales</taxon>
        <taxon>Cystobacterineae</taxon>
        <taxon>Archangiaceae</taxon>
        <taxon>Cystobacter</taxon>
    </lineage>
</organism>
<dbReference type="InterPro" id="IPR002401">
    <property type="entry name" value="Cyt_P450_E_grp-I"/>
</dbReference>
<proteinExistence type="inferred from homology"/>
<keyword evidence="4 8" id="KW-0479">Metal-binding</keyword>
<keyword evidence="10" id="KW-1185">Reference proteome</keyword>
<evidence type="ECO:0000256" key="2">
    <source>
        <dbReference type="ARBA" id="ARBA00010617"/>
    </source>
</evidence>
<keyword evidence="6 8" id="KW-0408">Iron</keyword>
<dbReference type="Pfam" id="PF00067">
    <property type="entry name" value="p450"/>
    <property type="match status" value="1"/>
</dbReference>
<evidence type="ECO:0000256" key="1">
    <source>
        <dbReference type="ARBA" id="ARBA00001971"/>
    </source>
</evidence>
<evidence type="ECO:0000256" key="4">
    <source>
        <dbReference type="ARBA" id="ARBA00022723"/>
    </source>
</evidence>
<feature type="binding site" description="axial binding residue" evidence="8">
    <location>
        <position position="363"/>
    </location>
    <ligand>
        <name>heme</name>
        <dbReference type="ChEBI" id="CHEBI:30413"/>
    </ligand>
    <ligandPart>
        <name>Fe</name>
        <dbReference type="ChEBI" id="CHEBI:18248"/>
    </ligandPart>
</feature>
<comment type="caution">
    <text evidence="9">The sequence shown here is derived from an EMBL/GenBank/DDBJ whole genome shotgun (WGS) entry which is preliminary data.</text>
</comment>
<sequence>MGGVPRDSRPDSTLALLSEGYRFIGNGCARHRSDVFETRLLFRSTLCMSGAEAARMFYDSEHFQRRGAVPLRLRKTLFGMGGVQELDGEAHRSRKAMFMSLMSSDGIRRLCEQAEKHWRASIREWARKGRLVLLDEVQQLLCRVVCEWTGVPLPEAEVVQRTRELTALLDGAGGVGPRHWRARLMRMRSEVWLGRLVTRVRAGRHAAAEGSALRTVAEYRGPDGKRLGPRLAAVELLNVLRPIVAVARFVVFEALALHEHPESRARLLEEDDDEAYEHFVQEVRRSYPFMPFVVARVRRDFTWKGYHFPRGRRVLLDLYGTNHDARLWERPHEFRPERFRTWDGSPFSFIPQGGGDHHTGHRCAGEWSTIALMKVAARMLTRGMRYDVPPQDLRVSLSRIPAEPASRFVIANVRAVEEMMERAGDSRAPMP</sequence>
<dbReference type="PANTHER" id="PTHR24286:SF24">
    <property type="entry name" value="LANOSTEROL 14-ALPHA DEMETHYLASE"/>
    <property type="match status" value="1"/>
</dbReference>
<comment type="cofactor">
    <cofactor evidence="1 8">
        <name>heme</name>
        <dbReference type="ChEBI" id="CHEBI:30413"/>
    </cofactor>
</comment>
<evidence type="ECO:0000256" key="7">
    <source>
        <dbReference type="ARBA" id="ARBA00023033"/>
    </source>
</evidence>
<keyword evidence="3 8" id="KW-0349">Heme</keyword>
<dbReference type="OrthoDB" id="9764248at2"/>
<dbReference type="GO" id="GO:0016125">
    <property type="term" value="P:sterol metabolic process"/>
    <property type="evidence" value="ECO:0007669"/>
    <property type="project" value="TreeGrafter"/>
</dbReference>
<dbReference type="PANTHER" id="PTHR24286">
    <property type="entry name" value="CYTOCHROME P450 26"/>
    <property type="match status" value="1"/>
</dbReference>